<feature type="domain" description="Recombinase" evidence="5">
    <location>
        <begin position="176"/>
        <end position="284"/>
    </location>
</feature>
<evidence type="ECO:0000256" key="3">
    <source>
        <dbReference type="SAM" id="Coils"/>
    </source>
</evidence>
<evidence type="ECO:0000256" key="1">
    <source>
        <dbReference type="ARBA" id="ARBA00023125"/>
    </source>
</evidence>
<dbReference type="SMART" id="SM00857">
    <property type="entry name" value="Resolvase"/>
    <property type="match status" value="1"/>
</dbReference>
<gene>
    <name evidence="6" type="ORF">SMC3_08125</name>
</gene>
<dbReference type="PANTHER" id="PTHR30461">
    <property type="entry name" value="DNA-INVERTASE FROM LAMBDOID PROPHAGE"/>
    <property type="match status" value="1"/>
</dbReference>
<dbReference type="RefSeq" id="WP_119090007.1">
    <property type="nucleotide sequence ID" value="NZ_QXIW01000033.1"/>
</dbReference>
<feature type="domain" description="Resolvase/invertase-type recombinase catalytic" evidence="4">
    <location>
        <begin position="21"/>
        <end position="168"/>
    </location>
</feature>
<reference evidence="6 7" key="1">
    <citation type="submission" date="2018-09" db="EMBL/GenBank/DDBJ databases">
        <title>Discovery and Ecogenomic Context for Candidatus Cryosericales, a Global Caldiserica Order Active in Thawing Permafrost.</title>
        <authorList>
            <person name="Martinez M.A."/>
            <person name="Woodcroft B.J."/>
            <person name="Ignacio Espinoza J.C."/>
            <person name="Zayed A."/>
            <person name="Singleton C.M."/>
            <person name="Boyd J."/>
            <person name="Li Y.-F."/>
            <person name="Purvine S."/>
            <person name="Maughan H."/>
            <person name="Hodgkins S.B."/>
            <person name="Anderson D."/>
            <person name="Sederholm M."/>
            <person name="Temperton B."/>
            <person name="Saleska S.R."/>
            <person name="Tyson G.W."/>
            <person name="Rich V.I."/>
        </authorList>
    </citation>
    <scope>NUCLEOTIDE SEQUENCE [LARGE SCALE GENOMIC DNA]</scope>
    <source>
        <strain evidence="6 7">SMC3</strain>
    </source>
</reference>
<dbReference type="InterPro" id="IPR011109">
    <property type="entry name" value="DNA_bind_recombinase_dom"/>
</dbReference>
<sequence length="547" mass="61642">MSALWHELASTSPAKEAGSKRCAIYTRVSTAEQADEGVSLEMQRSRLEAFAVAKDWPVYQCYEDAGLSGATIERPALGRMMDDAEAGHFSVVLVYKTDRLSRRPVDLFTLCDRLETHDVGLISTTEPFDTTTAMGKMVLGMLAVIAGFERNLIIERTVDAEARMKELGTLVCGPAPFGFKHEDKKLLYDPETLPVAKEILRRSGSGEPERKVAHSLGLTRDQVRSVLHNSLFAGKIAYDKRGKNGTRVGYDKWTYVDYVGIEPILEFDDWLSLQQELALRSDRSEGSTLPLFGRMIYCTKCKHLLSAHGSSKSNKTEYACQSAGGGQKACGAQLLEHNLLPVFVSKLSEELRYFVPKFDGTDRLIEMDRKIAKYDRDITQLEGRLAIPEVSVEKVRERIAVLRTLKHEALQERAEIGKEKAQLEEVNNVLANFEPFFHSLDRKSQLEVVHRFARRIDLGVTNIVIHWRFSENECKMPRLEVSPRARKTGVRGRVVEIGAANPLCVQHNPQSALLLHILRASVQDACRRPTLHTKRERKTRRGKRARA</sequence>
<accession>A0A398DKQ7</accession>
<evidence type="ECO:0000256" key="2">
    <source>
        <dbReference type="ARBA" id="ARBA00023172"/>
    </source>
</evidence>
<keyword evidence="2" id="KW-0233">DNA recombination</keyword>
<dbReference type="PROSITE" id="PS51736">
    <property type="entry name" value="RECOMBINASES_3"/>
    <property type="match status" value="1"/>
</dbReference>
<comment type="caution">
    <text evidence="6">The sequence shown here is derived from an EMBL/GenBank/DDBJ whole genome shotgun (WGS) entry which is preliminary data.</text>
</comment>
<keyword evidence="3" id="KW-0175">Coiled coil</keyword>
<dbReference type="EMBL" id="QXIW01000033">
    <property type="protein sequence ID" value="RIE11744.1"/>
    <property type="molecule type" value="Genomic_DNA"/>
</dbReference>
<name>A0A398DKQ7_9BACT</name>
<dbReference type="InterPro" id="IPR006119">
    <property type="entry name" value="Resolv_N"/>
</dbReference>
<protein>
    <submittedName>
        <fullName evidence="6">Recombinase family protein</fullName>
    </submittedName>
</protein>
<dbReference type="InterPro" id="IPR050639">
    <property type="entry name" value="SSR_resolvase"/>
</dbReference>
<dbReference type="Pfam" id="PF00239">
    <property type="entry name" value="Resolvase"/>
    <property type="match status" value="1"/>
</dbReference>
<dbReference type="Proteomes" id="UP000266042">
    <property type="component" value="Unassembled WGS sequence"/>
</dbReference>
<dbReference type="SUPFAM" id="SSF53041">
    <property type="entry name" value="Resolvase-like"/>
    <property type="match status" value="1"/>
</dbReference>
<evidence type="ECO:0000259" key="4">
    <source>
        <dbReference type="PROSITE" id="PS51736"/>
    </source>
</evidence>
<dbReference type="Gene3D" id="3.40.50.1390">
    <property type="entry name" value="Resolvase, N-terminal catalytic domain"/>
    <property type="match status" value="1"/>
</dbReference>
<dbReference type="InterPro" id="IPR038109">
    <property type="entry name" value="DNA_bind_recomb_sf"/>
</dbReference>
<dbReference type="PROSITE" id="PS51737">
    <property type="entry name" value="RECOMBINASE_DNA_BIND"/>
    <property type="match status" value="1"/>
</dbReference>
<dbReference type="PANTHER" id="PTHR30461:SF2">
    <property type="entry name" value="SERINE RECOMBINASE PINE-RELATED"/>
    <property type="match status" value="1"/>
</dbReference>
<dbReference type="AlphaFoldDB" id="A0A398DKQ7"/>
<evidence type="ECO:0000313" key="6">
    <source>
        <dbReference type="EMBL" id="RIE11744.1"/>
    </source>
</evidence>
<dbReference type="Gene3D" id="3.90.1750.20">
    <property type="entry name" value="Putative Large Serine Recombinase, Chain B, Domain 2"/>
    <property type="match status" value="1"/>
</dbReference>
<dbReference type="CDD" id="cd00338">
    <property type="entry name" value="Ser_Recombinase"/>
    <property type="match status" value="1"/>
</dbReference>
<keyword evidence="1" id="KW-0238">DNA-binding</keyword>
<feature type="coiled-coil region" evidence="3">
    <location>
        <begin position="364"/>
        <end position="426"/>
    </location>
</feature>
<organism evidence="6 7">
    <name type="scientific">Candidatus Cryosericum hinesii</name>
    <dbReference type="NCBI Taxonomy" id="2290915"/>
    <lineage>
        <taxon>Bacteria</taxon>
        <taxon>Pseudomonadati</taxon>
        <taxon>Caldisericota/Cryosericota group</taxon>
        <taxon>Candidatus Cryosericota</taxon>
        <taxon>Candidatus Cryosericia</taxon>
        <taxon>Candidatus Cryosericales</taxon>
        <taxon>Candidatus Cryosericaceae</taxon>
        <taxon>Candidatus Cryosericum</taxon>
    </lineage>
</organism>
<evidence type="ECO:0000259" key="5">
    <source>
        <dbReference type="PROSITE" id="PS51737"/>
    </source>
</evidence>
<evidence type="ECO:0000313" key="7">
    <source>
        <dbReference type="Proteomes" id="UP000266042"/>
    </source>
</evidence>
<dbReference type="GO" id="GO:0000150">
    <property type="term" value="F:DNA strand exchange activity"/>
    <property type="evidence" value="ECO:0007669"/>
    <property type="project" value="InterPro"/>
</dbReference>
<dbReference type="GO" id="GO:0003677">
    <property type="term" value="F:DNA binding"/>
    <property type="evidence" value="ECO:0007669"/>
    <property type="project" value="UniProtKB-KW"/>
</dbReference>
<dbReference type="InterPro" id="IPR036162">
    <property type="entry name" value="Resolvase-like_N_sf"/>
</dbReference>
<proteinExistence type="predicted"/>